<accession>A0A1H4ID24</accession>
<name>A0A1H4ID24_STRMJ</name>
<evidence type="ECO:0000313" key="2">
    <source>
        <dbReference type="EMBL" id="SEB31596.1"/>
    </source>
</evidence>
<dbReference type="Proteomes" id="UP000198609">
    <property type="component" value="Unassembled WGS sequence"/>
</dbReference>
<protein>
    <submittedName>
        <fullName evidence="2">Uncharacterized protein</fullName>
    </submittedName>
</protein>
<proteinExistence type="predicted"/>
<organism evidence="2 3">
    <name type="scientific">Streptomyces melanosporofaciens</name>
    <dbReference type="NCBI Taxonomy" id="67327"/>
    <lineage>
        <taxon>Bacteria</taxon>
        <taxon>Bacillati</taxon>
        <taxon>Actinomycetota</taxon>
        <taxon>Actinomycetes</taxon>
        <taxon>Kitasatosporales</taxon>
        <taxon>Streptomycetaceae</taxon>
        <taxon>Streptomyces</taxon>
        <taxon>Streptomyces violaceusniger group</taxon>
    </lineage>
</organism>
<keyword evidence="3" id="KW-1185">Reference proteome</keyword>
<gene>
    <name evidence="2" type="ORF">SAMN04490356_0468</name>
</gene>
<feature type="compositionally biased region" description="Basic and acidic residues" evidence="1">
    <location>
        <begin position="8"/>
        <end position="25"/>
    </location>
</feature>
<reference evidence="3" key="1">
    <citation type="submission" date="2016-10" db="EMBL/GenBank/DDBJ databases">
        <authorList>
            <person name="Varghese N."/>
            <person name="Submissions S."/>
        </authorList>
    </citation>
    <scope>NUCLEOTIDE SEQUENCE [LARGE SCALE GENOMIC DNA]</scope>
    <source>
        <strain evidence="3">DSM 40318</strain>
    </source>
</reference>
<feature type="region of interest" description="Disordered" evidence="1">
    <location>
        <begin position="1"/>
        <end position="49"/>
    </location>
</feature>
<evidence type="ECO:0000256" key="1">
    <source>
        <dbReference type="SAM" id="MobiDB-lite"/>
    </source>
</evidence>
<sequence>MTDQMGPDDARRAEKEHQDPPHPDPWRGSTQHKRHQTQTDTGPLTQPDRYPASVCALRIDPDATSSRLDLPTDQAAQHNVLRSLIGGSTDRAVYHRHALLHLHGNGAGMRLPVNPAAWALACSWRGLDLPYRLYGPVIVTGPDTSGTVEDLKDRLLAQAEEVARRAKELRLEWSARPPVSEPAARQELLAYTRRAIHHT</sequence>
<dbReference type="EMBL" id="FNST01000001">
    <property type="protein sequence ID" value="SEB31596.1"/>
    <property type="molecule type" value="Genomic_DNA"/>
</dbReference>
<dbReference type="AlphaFoldDB" id="A0A1H4ID24"/>
<evidence type="ECO:0000313" key="3">
    <source>
        <dbReference type="Proteomes" id="UP000198609"/>
    </source>
</evidence>